<keyword evidence="3" id="KW-1185">Reference proteome</keyword>
<proteinExistence type="predicted"/>
<protein>
    <recommendedName>
        <fullName evidence="4">Secreted protein</fullName>
    </recommendedName>
</protein>
<evidence type="ECO:0000313" key="2">
    <source>
        <dbReference type="EMBL" id="MQL99346.1"/>
    </source>
</evidence>
<evidence type="ECO:0000313" key="3">
    <source>
        <dbReference type="Proteomes" id="UP000652761"/>
    </source>
</evidence>
<dbReference type="Proteomes" id="UP000652761">
    <property type="component" value="Unassembled WGS sequence"/>
</dbReference>
<evidence type="ECO:0000256" key="1">
    <source>
        <dbReference type="SAM" id="SignalP"/>
    </source>
</evidence>
<dbReference type="EMBL" id="NMUH01002334">
    <property type="protein sequence ID" value="MQL99346.1"/>
    <property type="molecule type" value="Genomic_DNA"/>
</dbReference>
<sequence length="151" mass="15742">MPRPVVFWVPEAKSLGRFPPFPLLVPFLLSLLLSKGESFPLSGGSCVVAQAARGGVGVAARSEEVALSPCSPPHDCDVCCVWATPGCGIPPVCLPADAATIERVANIRGGVAPVGRDLIAALVAVAIRVVSRLGYPLRQGCRDLVCNRNKS</sequence>
<feature type="signal peptide" evidence="1">
    <location>
        <begin position="1"/>
        <end position="38"/>
    </location>
</feature>
<keyword evidence="1" id="KW-0732">Signal</keyword>
<accession>A0A843VWB2</accession>
<gene>
    <name evidence="2" type="ORF">Taro_032066</name>
</gene>
<comment type="caution">
    <text evidence="2">The sequence shown here is derived from an EMBL/GenBank/DDBJ whole genome shotgun (WGS) entry which is preliminary data.</text>
</comment>
<dbReference type="AlphaFoldDB" id="A0A843VWB2"/>
<evidence type="ECO:0008006" key="4">
    <source>
        <dbReference type="Google" id="ProtNLM"/>
    </source>
</evidence>
<feature type="chain" id="PRO_5032625500" description="Secreted protein" evidence="1">
    <location>
        <begin position="39"/>
        <end position="151"/>
    </location>
</feature>
<organism evidence="2 3">
    <name type="scientific">Colocasia esculenta</name>
    <name type="common">Wild taro</name>
    <name type="synonym">Arum esculentum</name>
    <dbReference type="NCBI Taxonomy" id="4460"/>
    <lineage>
        <taxon>Eukaryota</taxon>
        <taxon>Viridiplantae</taxon>
        <taxon>Streptophyta</taxon>
        <taxon>Embryophyta</taxon>
        <taxon>Tracheophyta</taxon>
        <taxon>Spermatophyta</taxon>
        <taxon>Magnoliopsida</taxon>
        <taxon>Liliopsida</taxon>
        <taxon>Araceae</taxon>
        <taxon>Aroideae</taxon>
        <taxon>Colocasieae</taxon>
        <taxon>Colocasia</taxon>
    </lineage>
</organism>
<name>A0A843VWB2_COLES</name>
<reference evidence="2" key="1">
    <citation type="submission" date="2017-07" db="EMBL/GenBank/DDBJ databases">
        <title>Taro Niue Genome Assembly and Annotation.</title>
        <authorList>
            <person name="Atibalentja N."/>
            <person name="Keating K."/>
            <person name="Fields C.J."/>
        </authorList>
    </citation>
    <scope>NUCLEOTIDE SEQUENCE</scope>
    <source>
        <strain evidence="2">Niue_2</strain>
        <tissue evidence="2">Leaf</tissue>
    </source>
</reference>